<dbReference type="SMART" id="SM00306">
    <property type="entry name" value="HintN"/>
    <property type="match status" value="1"/>
</dbReference>
<evidence type="ECO:0000256" key="2">
    <source>
        <dbReference type="ARBA" id="ARBA00022679"/>
    </source>
</evidence>
<dbReference type="GO" id="GO:0003677">
    <property type="term" value="F:DNA binding"/>
    <property type="evidence" value="ECO:0007669"/>
    <property type="project" value="InterPro"/>
</dbReference>
<dbReference type="SMART" id="SM00382">
    <property type="entry name" value="AAA"/>
    <property type="match status" value="1"/>
</dbReference>
<comment type="catalytic activity">
    <reaction evidence="15 16">
        <text>DNA(n) + a 2'-deoxyribonucleoside 5'-triphosphate = DNA(n+1) + diphosphate</text>
        <dbReference type="Rhea" id="RHEA:22508"/>
        <dbReference type="Rhea" id="RHEA-COMP:17339"/>
        <dbReference type="Rhea" id="RHEA-COMP:17340"/>
        <dbReference type="ChEBI" id="CHEBI:33019"/>
        <dbReference type="ChEBI" id="CHEBI:61560"/>
        <dbReference type="ChEBI" id="CHEBI:173112"/>
        <dbReference type="EC" id="2.7.7.7"/>
    </reaction>
</comment>
<dbReference type="EMBL" id="PFPB01000062">
    <property type="protein sequence ID" value="PIZ88666.1"/>
    <property type="molecule type" value="Genomic_DNA"/>
</dbReference>
<dbReference type="InterPro" id="IPR004042">
    <property type="entry name" value="Intein_endonuc_central"/>
</dbReference>
<keyword evidence="7 16" id="KW-0547">Nucleotide-binding</keyword>
<dbReference type="InterPro" id="IPR050238">
    <property type="entry name" value="DNA_Rep/Repair_Clamp_Loader"/>
</dbReference>
<dbReference type="InterPro" id="IPR003586">
    <property type="entry name" value="Hint_dom_C"/>
</dbReference>
<dbReference type="Gene3D" id="3.40.50.300">
    <property type="entry name" value="P-loop containing nucleotide triphosphate hydrolases"/>
    <property type="match status" value="2"/>
</dbReference>
<keyword evidence="14" id="KW-0651">Protein splicing</keyword>
<keyword evidence="13 16" id="KW-0239">DNA-directed DNA polymerase</keyword>
<dbReference type="InterPro" id="IPR036844">
    <property type="entry name" value="Hint_dom_sf"/>
</dbReference>
<dbReference type="PROSITE" id="PS50818">
    <property type="entry name" value="INTEIN_C_TER"/>
    <property type="match status" value="1"/>
</dbReference>
<keyword evidence="9" id="KW-0068">Autocatalytic cleavage</keyword>
<comment type="function">
    <text evidence="16">DNA polymerase III is a complex, multichain enzyme responsible for most of the replicative synthesis in bacteria. This DNA polymerase also exhibits 3' to 5' exonuclease activity.</text>
</comment>
<dbReference type="InterPro" id="IPR008921">
    <property type="entry name" value="DNA_pol3_clamp-load_cplx_C"/>
</dbReference>
<dbReference type="Pfam" id="PF14528">
    <property type="entry name" value="LAGLIDADG_3"/>
    <property type="match status" value="1"/>
</dbReference>
<dbReference type="InterPro" id="IPR003593">
    <property type="entry name" value="AAA+_ATPase"/>
</dbReference>
<dbReference type="SUPFAM" id="SSF48019">
    <property type="entry name" value="post-AAA+ oligomerization domain-like"/>
    <property type="match status" value="1"/>
</dbReference>
<keyword evidence="6" id="KW-0479">Metal-binding</keyword>
<evidence type="ECO:0000256" key="5">
    <source>
        <dbReference type="ARBA" id="ARBA00022722"/>
    </source>
</evidence>
<dbReference type="InterPro" id="IPR027417">
    <property type="entry name" value="P-loop_NTPase"/>
</dbReference>
<dbReference type="NCBIfam" id="TIGR02397">
    <property type="entry name" value="dnaX_nterm"/>
    <property type="match status" value="2"/>
</dbReference>
<evidence type="ECO:0000256" key="7">
    <source>
        <dbReference type="ARBA" id="ARBA00022741"/>
    </source>
</evidence>
<evidence type="ECO:0000256" key="8">
    <source>
        <dbReference type="ARBA" id="ARBA00022759"/>
    </source>
</evidence>
<dbReference type="InterPro" id="IPR006142">
    <property type="entry name" value="INTEIN"/>
</dbReference>
<dbReference type="InterPro" id="IPR003587">
    <property type="entry name" value="Hint_dom_N"/>
</dbReference>
<dbReference type="FunFam" id="1.10.8.60:FF:000013">
    <property type="entry name" value="DNA polymerase III subunit gamma/tau"/>
    <property type="match status" value="1"/>
</dbReference>
<keyword evidence="12" id="KW-0404">Intron homing</keyword>
<dbReference type="PROSITE" id="PS50819">
    <property type="entry name" value="INTEIN_ENDONUCLEASE"/>
    <property type="match status" value="1"/>
</dbReference>
<dbReference type="InterPro" id="IPR045085">
    <property type="entry name" value="HLD_clamp_pol_III_gamma_tau"/>
</dbReference>
<dbReference type="InterPro" id="IPR004860">
    <property type="entry name" value="LAGLIDADG_dom"/>
</dbReference>
<evidence type="ECO:0000256" key="3">
    <source>
        <dbReference type="ARBA" id="ARBA00022695"/>
    </source>
</evidence>
<evidence type="ECO:0000256" key="12">
    <source>
        <dbReference type="ARBA" id="ARBA00022886"/>
    </source>
</evidence>
<evidence type="ECO:0000256" key="16">
    <source>
        <dbReference type="RuleBase" id="RU364063"/>
    </source>
</evidence>
<evidence type="ECO:0000256" key="11">
    <source>
        <dbReference type="ARBA" id="ARBA00022840"/>
    </source>
</evidence>
<reference evidence="19" key="1">
    <citation type="submission" date="2017-09" db="EMBL/GenBank/DDBJ databases">
        <title>Depth-based differentiation of microbial function through sediment-hosted aquifers and enrichment of novel symbionts in the deep terrestrial subsurface.</title>
        <authorList>
            <person name="Probst A.J."/>
            <person name="Ladd B."/>
            <person name="Jarett J.K."/>
            <person name="Geller-Mcgrath D.E."/>
            <person name="Sieber C.M.K."/>
            <person name="Emerson J.B."/>
            <person name="Anantharaman K."/>
            <person name="Thomas B.C."/>
            <person name="Malmstrom R."/>
            <person name="Stieglmeier M."/>
            <person name="Klingl A."/>
            <person name="Woyke T."/>
            <person name="Ryan C.M."/>
            <person name="Banfield J.F."/>
        </authorList>
    </citation>
    <scope>NUCLEOTIDE SEQUENCE [LARGE SCALE GENOMIC DNA]</scope>
</reference>
<dbReference type="InterPro" id="IPR030934">
    <property type="entry name" value="Intein_C"/>
</dbReference>
<keyword evidence="3 16" id="KW-0548">Nucleotidyltransferase</keyword>
<dbReference type="PROSITE" id="PS50817">
    <property type="entry name" value="INTEIN_N_TER"/>
    <property type="match status" value="1"/>
</dbReference>
<keyword evidence="10" id="KW-0862">Zinc</keyword>
<dbReference type="CDD" id="cd18137">
    <property type="entry name" value="HLD_clamp_pol_III_gamma_tau"/>
    <property type="match status" value="1"/>
</dbReference>
<keyword evidence="11 16" id="KW-0067">ATP-binding</keyword>
<dbReference type="InterPro" id="IPR006141">
    <property type="entry name" value="Intein_N"/>
</dbReference>
<dbReference type="AlphaFoldDB" id="A0A2M7UXG7"/>
<evidence type="ECO:0000313" key="19">
    <source>
        <dbReference type="Proteomes" id="UP000230760"/>
    </source>
</evidence>
<dbReference type="Pfam" id="PF13177">
    <property type="entry name" value="DNA_pol3_delta2"/>
    <property type="match status" value="2"/>
</dbReference>
<keyword evidence="8" id="KW-0255">Endonuclease</keyword>
<evidence type="ECO:0000256" key="6">
    <source>
        <dbReference type="ARBA" id="ARBA00022723"/>
    </source>
</evidence>
<accession>A0A2M7UXG7</accession>
<dbReference type="SUPFAM" id="SSF51294">
    <property type="entry name" value="Hedgehog/intein (Hint) domain"/>
    <property type="match status" value="1"/>
</dbReference>
<proteinExistence type="inferred from homology"/>
<dbReference type="NCBIfam" id="TIGR01443">
    <property type="entry name" value="intein_Cterm"/>
    <property type="match status" value="1"/>
</dbReference>
<dbReference type="GO" id="GO:0046872">
    <property type="term" value="F:metal ion binding"/>
    <property type="evidence" value="ECO:0007669"/>
    <property type="project" value="UniProtKB-KW"/>
</dbReference>
<dbReference type="InterPro" id="IPR027434">
    <property type="entry name" value="Homing_endonucl"/>
</dbReference>
<evidence type="ECO:0000256" key="13">
    <source>
        <dbReference type="ARBA" id="ARBA00022932"/>
    </source>
</evidence>
<dbReference type="Gene3D" id="3.10.28.10">
    <property type="entry name" value="Homing endonucleases"/>
    <property type="match status" value="1"/>
</dbReference>
<name>A0A2M7UXG7_9BACT</name>
<dbReference type="GO" id="GO:0009360">
    <property type="term" value="C:DNA polymerase III complex"/>
    <property type="evidence" value="ECO:0007669"/>
    <property type="project" value="InterPro"/>
</dbReference>
<comment type="similarity">
    <text evidence="1 16">Belongs to the DnaX/STICHEL family.</text>
</comment>
<evidence type="ECO:0000256" key="9">
    <source>
        <dbReference type="ARBA" id="ARBA00022813"/>
    </source>
</evidence>
<dbReference type="PRINTS" id="PR00379">
    <property type="entry name" value="INTEIN"/>
</dbReference>
<dbReference type="Gene3D" id="1.20.272.10">
    <property type="match status" value="1"/>
</dbReference>
<evidence type="ECO:0000256" key="14">
    <source>
        <dbReference type="ARBA" id="ARBA00023000"/>
    </source>
</evidence>
<dbReference type="SMART" id="SM00305">
    <property type="entry name" value="HintC"/>
    <property type="match status" value="1"/>
</dbReference>
<keyword evidence="5" id="KW-0540">Nuclease</keyword>
<dbReference type="FunFam" id="3.40.50.300:FF:000014">
    <property type="entry name" value="DNA polymerase III subunit gamma/tau"/>
    <property type="match status" value="1"/>
</dbReference>
<gene>
    <name evidence="16" type="primary">dnaX</name>
    <name evidence="18" type="ORF">COX90_03385</name>
</gene>
<dbReference type="GO" id="GO:0006314">
    <property type="term" value="P:intron homing"/>
    <property type="evidence" value="ECO:0007669"/>
    <property type="project" value="UniProtKB-KW"/>
</dbReference>
<organism evidence="18 19">
    <name type="scientific">Candidatus Nealsonbacteria bacterium CG_4_10_14_0_2_um_filter_38_17</name>
    <dbReference type="NCBI Taxonomy" id="1974680"/>
    <lineage>
        <taxon>Bacteria</taxon>
        <taxon>Candidatus Nealsoniibacteriota</taxon>
    </lineage>
</organism>
<dbReference type="Gene3D" id="2.170.16.10">
    <property type="entry name" value="Hedgehog/Intein (Hint) domain"/>
    <property type="match status" value="2"/>
</dbReference>
<dbReference type="Pfam" id="PF12169">
    <property type="entry name" value="DNA_pol3_gamma3"/>
    <property type="match status" value="1"/>
</dbReference>
<evidence type="ECO:0000256" key="1">
    <source>
        <dbReference type="ARBA" id="ARBA00006360"/>
    </source>
</evidence>
<dbReference type="GO" id="GO:0004519">
    <property type="term" value="F:endonuclease activity"/>
    <property type="evidence" value="ECO:0007669"/>
    <property type="project" value="UniProtKB-KW"/>
</dbReference>
<dbReference type="InterPro" id="IPR022754">
    <property type="entry name" value="DNA_pol_III_gamma-3"/>
</dbReference>
<dbReference type="PANTHER" id="PTHR11669">
    <property type="entry name" value="REPLICATION FACTOR C / DNA POLYMERASE III GAMMA-TAU SUBUNIT"/>
    <property type="match status" value="1"/>
</dbReference>
<keyword evidence="12" id="KW-0378">Hydrolase</keyword>
<dbReference type="CDD" id="cd00081">
    <property type="entry name" value="Hint"/>
    <property type="match status" value="2"/>
</dbReference>
<dbReference type="Pfam" id="PF22608">
    <property type="entry name" value="DNAX_ATPase_lid"/>
    <property type="match status" value="1"/>
</dbReference>
<dbReference type="SUPFAM" id="SSF52540">
    <property type="entry name" value="P-loop containing nucleoside triphosphate hydrolases"/>
    <property type="match status" value="2"/>
</dbReference>
<dbReference type="NCBIfam" id="TIGR01445">
    <property type="entry name" value="intein_Nterm"/>
    <property type="match status" value="1"/>
</dbReference>
<keyword evidence="4 16" id="KW-0235">DNA replication</keyword>
<keyword evidence="2 16" id="KW-0808">Transferase</keyword>
<dbReference type="GO" id="GO:0006261">
    <property type="term" value="P:DNA-templated DNA replication"/>
    <property type="evidence" value="ECO:0007669"/>
    <property type="project" value="TreeGrafter"/>
</dbReference>
<dbReference type="InterPro" id="IPR012763">
    <property type="entry name" value="DNA_pol_III_sug/sutau_N"/>
</dbReference>
<comment type="subunit">
    <text evidence="16">DNA polymerase III contains a core (composed of alpha, epsilon and theta chains) that associates with a tau subunit. This core dimerizes to form the POLIII' complex. PolIII' associates with the gamma complex (composed of gamma, delta, delta', psi and chi chains) and with the beta chain to form the complete DNA polymerase III complex.</text>
</comment>
<evidence type="ECO:0000256" key="4">
    <source>
        <dbReference type="ARBA" id="ARBA00022705"/>
    </source>
</evidence>
<sequence length="779" mass="89131">MANLVLYRKYRPQTFSEVIGQEHVVKTLINAISMGMISHAYLFAGPRGSGKTSIARLFAKSVNCKNRKEGEFEPCNKCDSCLEINQGNSMDLIEIDAASHRGIDDIRELRDGIRFSPAKSKYKVFIIDECLTGDHFVSMADGTVKQICEAKNGDKIASIDIKTGEIIEKPITNWFRRKTDVLLEIKTPQTFLRVTPSHRLWVLRDSKLLLMEAKNLKKEDFLLSPVFLPHIQKNNLTPQQLRLLAIIQCDGHVSKDSNTIQIEIRKDKDYFKEMIEEGLRAWQIKEKPVITVTSRGTRLIRIYSKELKKILISLACPEGKKGGRIDIPNSVFQTSLESIKAYVDTCFCCEGNVDFNKTLNLYRLHFNSTSEIFVKKLQFLLKKFGIASSFISIPKKKKNKQHSDQYRLTLSHYDLKLFYQNIGLSLKRKNRILEKCSLEKERQDSVPIKKVILQKRKEKSLRYSEISPYGIYPAVGQHLTREAIVNFIKVGDLPELNKYLQFRYEKIKRINTINKKEYVYDFTVEDTHIFVANGICSSNCHQLTKEAANALLKTLEEPPSHAIFILATTEVYKMIPTILSRCQRFDFRKLTLPEIIKRLEIIAAKEKVEIEKAALELIALNSGGSFRDAESLLDQVFTFSGVGETKGEIKAEEIKELLGIVETAQIIKFVDLLLAKKSFEAVGFLNELLDKGFDLQEFIKSSTNYLRQALILKIGGMEAISIGLTKEELQKLQQHAQSFTEQDLRKILNLFLDAENKIRFSPIPQLPIELAIIEFCSEH</sequence>
<evidence type="ECO:0000256" key="15">
    <source>
        <dbReference type="ARBA" id="ARBA00049244"/>
    </source>
</evidence>
<dbReference type="Pfam" id="PF14890">
    <property type="entry name" value="Intein_splicing"/>
    <property type="match status" value="1"/>
</dbReference>
<dbReference type="EC" id="2.7.7.7" evidence="16"/>
<dbReference type="CDD" id="cd00009">
    <property type="entry name" value="AAA"/>
    <property type="match status" value="1"/>
</dbReference>
<dbReference type="GO" id="GO:0016539">
    <property type="term" value="P:intein-mediated protein splicing"/>
    <property type="evidence" value="ECO:0007669"/>
    <property type="project" value="InterPro"/>
</dbReference>
<dbReference type="Gene3D" id="1.10.8.60">
    <property type="match status" value="1"/>
</dbReference>
<dbReference type="Proteomes" id="UP000230760">
    <property type="component" value="Unassembled WGS sequence"/>
</dbReference>
<evidence type="ECO:0000313" key="18">
    <source>
        <dbReference type="EMBL" id="PIZ88666.1"/>
    </source>
</evidence>
<protein>
    <recommendedName>
        <fullName evidence="16">DNA polymerase III subunit gamma/tau</fullName>
        <ecNumber evidence="16">2.7.7.7</ecNumber>
    </recommendedName>
</protein>
<dbReference type="SUPFAM" id="SSF55608">
    <property type="entry name" value="Homing endonucleases"/>
    <property type="match status" value="1"/>
</dbReference>
<dbReference type="PANTHER" id="PTHR11669:SF0">
    <property type="entry name" value="PROTEIN STICHEL-LIKE 2"/>
    <property type="match status" value="1"/>
</dbReference>
<evidence type="ECO:0000259" key="17">
    <source>
        <dbReference type="PROSITE" id="PS50819"/>
    </source>
</evidence>
<comment type="caution">
    <text evidence="18">The sequence shown here is derived from an EMBL/GenBank/DDBJ whole genome shotgun (WGS) entry which is preliminary data.</text>
</comment>
<dbReference type="GO" id="GO:0003887">
    <property type="term" value="F:DNA-directed DNA polymerase activity"/>
    <property type="evidence" value="ECO:0007669"/>
    <property type="project" value="UniProtKB-KW"/>
</dbReference>
<dbReference type="GO" id="GO:0005524">
    <property type="term" value="F:ATP binding"/>
    <property type="evidence" value="ECO:0007669"/>
    <property type="project" value="UniProtKB-KW"/>
</dbReference>
<feature type="domain" description="DOD-type homing endonuclease" evidence="17">
    <location>
        <begin position="243"/>
        <end position="386"/>
    </location>
</feature>
<evidence type="ECO:0000256" key="10">
    <source>
        <dbReference type="ARBA" id="ARBA00022833"/>
    </source>
</evidence>